<name>A0A645BRC2_9ZZZZ</name>
<comment type="caution">
    <text evidence="2">The sequence shown here is derived from an EMBL/GenBank/DDBJ whole genome shotgun (WGS) entry which is preliminary data.</text>
</comment>
<feature type="region of interest" description="Disordered" evidence="1">
    <location>
        <begin position="100"/>
        <end position="129"/>
    </location>
</feature>
<dbReference type="AlphaFoldDB" id="A0A645BRC2"/>
<reference evidence="2" key="1">
    <citation type="submission" date="2019-08" db="EMBL/GenBank/DDBJ databases">
        <authorList>
            <person name="Kucharzyk K."/>
            <person name="Murdoch R.W."/>
            <person name="Higgins S."/>
            <person name="Loffler F."/>
        </authorList>
    </citation>
    <scope>NUCLEOTIDE SEQUENCE</scope>
</reference>
<organism evidence="2">
    <name type="scientific">bioreactor metagenome</name>
    <dbReference type="NCBI Taxonomy" id="1076179"/>
    <lineage>
        <taxon>unclassified sequences</taxon>
        <taxon>metagenomes</taxon>
        <taxon>ecological metagenomes</taxon>
    </lineage>
</organism>
<evidence type="ECO:0000256" key="1">
    <source>
        <dbReference type="SAM" id="MobiDB-lite"/>
    </source>
</evidence>
<sequence length="129" mass="13642">MLGQRTIGEDVDPDLATTLDVTGHRNTRGLDLPVGQVGRLQRLNAVVAEGQLSATLGQTVAVRAVLLAVLHSTRNQHAQAPAFSVAGALAAPWSAAAGASLRASSARLRRPPRSPRSRPSPRPGRRFDR</sequence>
<accession>A0A645BRC2</accession>
<proteinExistence type="predicted"/>
<gene>
    <name evidence="2" type="ORF">SDC9_114831</name>
</gene>
<protein>
    <submittedName>
        <fullName evidence="2">Uncharacterized protein</fullName>
    </submittedName>
</protein>
<dbReference type="EMBL" id="VSSQ01021954">
    <property type="protein sequence ID" value="MPM67906.1"/>
    <property type="molecule type" value="Genomic_DNA"/>
</dbReference>
<feature type="compositionally biased region" description="Basic residues" evidence="1">
    <location>
        <begin position="107"/>
        <end position="116"/>
    </location>
</feature>
<evidence type="ECO:0000313" key="2">
    <source>
        <dbReference type="EMBL" id="MPM67906.1"/>
    </source>
</evidence>